<dbReference type="InterPro" id="IPR037185">
    <property type="entry name" value="EmrE-like"/>
</dbReference>
<feature type="transmembrane region" description="Helical" evidence="6">
    <location>
        <begin position="163"/>
        <end position="183"/>
    </location>
</feature>
<comment type="subcellular location">
    <subcellularLocation>
        <location evidence="1 6">Membrane</location>
        <topology evidence="1 6">Multi-pass membrane protein</topology>
    </subcellularLocation>
</comment>
<dbReference type="KEGG" id="aprc:113848453"/>
<name>A0A8B8JT76_ABRPR</name>
<dbReference type="Proteomes" id="UP000694853">
    <property type="component" value="Unplaced"/>
</dbReference>
<accession>A0A8B8JT76</accession>
<feature type="transmembrane region" description="Helical" evidence="6">
    <location>
        <begin position="59"/>
        <end position="79"/>
    </location>
</feature>
<feature type="transmembrane region" description="Helical" evidence="6">
    <location>
        <begin position="260"/>
        <end position="280"/>
    </location>
</feature>
<dbReference type="RefSeq" id="XP_027333768.1">
    <property type="nucleotide sequence ID" value="XM_027477967.1"/>
</dbReference>
<feature type="transmembrane region" description="Helical" evidence="6">
    <location>
        <begin position="286"/>
        <end position="305"/>
    </location>
</feature>
<dbReference type="Pfam" id="PF00892">
    <property type="entry name" value="EamA"/>
    <property type="match status" value="2"/>
</dbReference>
<keyword evidence="5 6" id="KW-0472">Membrane</keyword>
<dbReference type="PANTHER" id="PTHR31218">
    <property type="entry name" value="WAT1-RELATED PROTEIN"/>
    <property type="match status" value="1"/>
</dbReference>
<feature type="transmembrane region" description="Helical" evidence="6">
    <location>
        <begin position="25"/>
        <end position="47"/>
    </location>
</feature>
<reference evidence="9" key="2">
    <citation type="submission" date="2025-08" db="UniProtKB">
        <authorList>
            <consortium name="RefSeq"/>
        </authorList>
    </citation>
    <scope>IDENTIFICATION</scope>
    <source>
        <tissue evidence="9">Young leaves</tissue>
    </source>
</reference>
<reference evidence="8" key="1">
    <citation type="journal article" date="2019" name="Toxins">
        <title>Detection of Abrin-Like and Prepropulchellin-Like Toxin Genes and Transcripts Using Whole Genome Sequencing and Full-Length Transcript Sequencing of Abrus precatorius.</title>
        <authorList>
            <person name="Hovde B.T."/>
            <person name="Daligault H.E."/>
            <person name="Hanschen E.R."/>
            <person name="Kunde Y.A."/>
            <person name="Johnson M.B."/>
            <person name="Starkenburg S.R."/>
            <person name="Johnson S.L."/>
        </authorList>
    </citation>
    <scope>NUCLEOTIDE SEQUENCE [LARGE SCALE GENOMIC DNA]</scope>
</reference>
<keyword evidence="4 6" id="KW-1133">Transmembrane helix</keyword>
<evidence type="ECO:0000256" key="6">
    <source>
        <dbReference type="RuleBase" id="RU363077"/>
    </source>
</evidence>
<dbReference type="OrthoDB" id="670984at2759"/>
<dbReference type="AlphaFoldDB" id="A0A8B8JT76"/>
<dbReference type="GeneID" id="113848453"/>
<organism evidence="8 9">
    <name type="scientific">Abrus precatorius</name>
    <name type="common">Indian licorice</name>
    <name type="synonym">Glycine abrus</name>
    <dbReference type="NCBI Taxonomy" id="3816"/>
    <lineage>
        <taxon>Eukaryota</taxon>
        <taxon>Viridiplantae</taxon>
        <taxon>Streptophyta</taxon>
        <taxon>Embryophyta</taxon>
        <taxon>Tracheophyta</taxon>
        <taxon>Spermatophyta</taxon>
        <taxon>Magnoliopsida</taxon>
        <taxon>eudicotyledons</taxon>
        <taxon>Gunneridae</taxon>
        <taxon>Pentapetalae</taxon>
        <taxon>rosids</taxon>
        <taxon>fabids</taxon>
        <taxon>Fabales</taxon>
        <taxon>Fabaceae</taxon>
        <taxon>Papilionoideae</taxon>
        <taxon>50 kb inversion clade</taxon>
        <taxon>NPAAA clade</taxon>
        <taxon>indigoferoid/millettioid clade</taxon>
        <taxon>Abreae</taxon>
        <taxon>Abrus</taxon>
    </lineage>
</organism>
<proteinExistence type="inferred from homology"/>
<evidence type="ECO:0000313" key="8">
    <source>
        <dbReference type="Proteomes" id="UP000694853"/>
    </source>
</evidence>
<gene>
    <name evidence="9" type="primary">LOC113848453</name>
</gene>
<dbReference type="SUPFAM" id="SSF103481">
    <property type="entry name" value="Multidrug resistance efflux transporter EmrE"/>
    <property type="match status" value="2"/>
</dbReference>
<feature type="domain" description="EamA" evidence="7">
    <location>
        <begin position="165"/>
        <end position="301"/>
    </location>
</feature>
<evidence type="ECO:0000256" key="3">
    <source>
        <dbReference type="ARBA" id="ARBA00022692"/>
    </source>
</evidence>
<protein>
    <recommendedName>
        <fullName evidence="6">WAT1-related protein</fullName>
    </recommendedName>
</protein>
<dbReference type="GO" id="GO:0022857">
    <property type="term" value="F:transmembrane transporter activity"/>
    <property type="evidence" value="ECO:0007669"/>
    <property type="project" value="InterPro"/>
</dbReference>
<evidence type="ECO:0000256" key="5">
    <source>
        <dbReference type="ARBA" id="ARBA00023136"/>
    </source>
</evidence>
<comment type="similarity">
    <text evidence="2 6">Belongs to the drug/metabolite transporter (DMT) superfamily. Plant drug/metabolite exporter (P-DME) (TC 2.A.7.4) family.</text>
</comment>
<dbReference type="GO" id="GO:0016020">
    <property type="term" value="C:membrane"/>
    <property type="evidence" value="ECO:0007669"/>
    <property type="project" value="UniProtKB-SubCell"/>
</dbReference>
<evidence type="ECO:0000259" key="7">
    <source>
        <dbReference type="Pfam" id="PF00892"/>
    </source>
</evidence>
<evidence type="ECO:0000256" key="2">
    <source>
        <dbReference type="ARBA" id="ARBA00007635"/>
    </source>
</evidence>
<evidence type="ECO:0000313" key="9">
    <source>
        <dbReference type="RefSeq" id="XP_027333768.1"/>
    </source>
</evidence>
<dbReference type="InterPro" id="IPR000620">
    <property type="entry name" value="EamA_dom"/>
</dbReference>
<dbReference type="InterPro" id="IPR030184">
    <property type="entry name" value="WAT1-related"/>
</dbReference>
<sequence>MLLVQVFATVMQILSKITLVQGTFVFALLAYRHVVSAICVAPLALYFEREQIKFNCKVWFWLFVSALGIIMAQGLFYYGLRDTSATYSGNFLNLIPICTFLTSIICRIEKLELQSKSGKGKCIGTILCVGGALVCSLYKGKKFDLAHHTNHHHIAVAAHEAHMLRGTFFLICSCFSFTAWFIVQVKLLKVFPLRYWGTMLTCVMAAIQSAITGIIIDCSKDAWKLEWNLQLITIFYTGVLGTAATFCILSWVITLKGPTYPAMFNPLALIFVAISEAILLGEPLKVGTLLGMVLIIVGLYSFLWGKKNEKQYLAQPNVSFAE</sequence>
<keyword evidence="3 6" id="KW-0812">Transmembrane</keyword>
<evidence type="ECO:0000256" key="4">
    <source>
        <dbReference type="ARBA" id="ARBA00022989"/>
    </source>
</evidence>
<keyword evidence="8" id="KW-1185">Reference proteome</keyword>
<feature type="transmembrane region" description="Helical" evidence="6">
    <location>
        <begin position="195"/>
        <end position="216"/>
    </location>
</feature>
<evidence type="ECO:0000256" key="1">
    <source>
        <dbReference type="ARBA" id="ARBA00004141"/>
    </source>
</evidence>
<feature type="transmembrane region" description="Helical" evidence="6">
    <location>
        <begin position="228"/>
        <end position="253"/>
    </location>
</feature>
<feature type="domain" description="EamA" evidence="7">
    <location>
        <begin position="2"/>
        <end position="134"/>
    </location>
</feature>